<accession>A0ABW5XIN6</accession>
<keyword evidence="2" id="KW-1185">Reference proteome</keyword>
<evidence type="ECO:0000313" key="2">
    <source>
        <dbReference type="Proteomes" id="UP001597391"/>
    </source>
</evidence>
<protein>
    <submittedName>
        <fullName evidence="1">Uncharacterized protein</fullName>
    </submittedName>
</protein>
<dbReference type="EMBL" id="JBHUOP010000005">
    <property type="protein sequence ID" value="MFD2841259.1"/>
    <property type="molecule type" value="Genomic_DNA"/>
</dbReference>
<comment type="caution">
    <text evidence="1">The sequence shown here is derived from an EMBL/GenBank/DDBJ whole genome shotgun (WGS) entry which is preliminary data.</text>
</comment>
<dbReference type="Proteomes" id="UP001597391">
    <property type="component" value="Unassembled WGS sequence"/>
</dbReference>
<sequence length="106" mass="12184">MVSSDRALVGEVESKILRLVRIKWVVTQGERRFVGRERWLAVALLRGVFPWLLSSTFDLKDNRGRRVARFVLERGMRPGIHAYIDDDSLDLRLAVALAAQMAYLED</sequence>
<name>A0ABW5XIN6_9MICO</name>
<evidence type="ECO:0000313" key="1">
    <source>
        <dbReference type="EMBL" id="MFD2841259.1"/>
    </source>
</evidence>
<proteinExistence type="predicted"/>
<gene>
    <name evidence="1" type="ORF">ACFSYH_11865</name>
</gene>
<reference evidence="2" key="1">
    <citation type="journal article" date="2019" name="Int. J. Syst. Evol. Microbiol.">
        <title>The Global Catalogue of Microorganisms (GCM) 10K type strain sequencing project: providing services to taxonomists for standard genome sequencing and annotation.</title>
        <authorList>
            <consortium name="The Broad Institute Genomics Platform"/>
            <consortium name="The Broad Institute Genome Sequencing Center for Infectious Disease"/>
            <person name="Wu L."/>
            <person name="Ma J."/>
        </authorList>
    </citation>
    <scope>NUCLEOTIDE SEQUENCE [LARGE SCALE GENOMIC DNA]</scope>
    <source>
        <strain evidence="2">KCTC 33576</strain>
    </source>
</reference>
<organism evidence="1 2">
    <name type="scientific">Populibacterium corticicola</name>
    <dbReference type="NCBI Taxonomy" id="1812826"/>
    <lineage>
        <taxon>Bacteria</taxon>
        <taxon>Bacillati</taxon>
        <taxon>Actinomycetota</taxon>
        <taxon>Actinomycetes</taxon>
        <taxon>Micrococcales</taxon>
        <taxon>Jonesiaceae</taxon>
        <taxon>Populibacterium</taxon>
    </lineage>
</organism>